<dbReference type="InterPro" id="IPR050739">
    <property type="entry name" value="MFP"/>
</dbReference>
<accession>A0A7X0MGX2</accession>
<dbReference type="PANTHER" id="PTHR30386">
    <property type="entry name" value="MEMBRANE FUSION SUBUNIT OF EMRAB-TOLC MULTIDRUG EFFLUX PUMP"/>
    <property type="match status" value="1"/>
</dbReference>
<dbReference type="InterPro" id="IPR010129">
    <property type="entry name" value="T1SS_HlyD"/>
</dbReference>
<reference evidence="13 14" key="1">
    <citation type="submission" date="2020-08" db="EMBL/GenBank/DDBJ databases">
        <title>Genomic Encyclopedia of Type Strains, Phase IV (KMG-V): Genome sequencing to study the core and pangenomes of soil and plant-associated prokaryotes.</title>
        <authorList>
            <person name="Whitman W."/>
        </authorList>
    </citation>
    <scope>NUCLEOTIDE SEQUENCE [LARGE SCALE GENOMIC DNA]</scope>
    <source>
        <strain evidence="13 14">SEMIA 4060</strain>
    </source>
</reference>
<organism evidence="13 14">
    <name type="scientific">Rhizobium lusitanum</name>
    <dbReference type="NCBI Taxonomy" id="293958"/>
    <lineage>
        <taxon>Bacteria</taxon>
        <taxon>Pseudomonadati</taxon>
        <taxon>Pseudomonadota</taxon>
        <taxon>Alphaproteobacteria</taxon>
        <taxon>Hyphomicrobiales</taxon>
        <taxon>Rhizobiaceae</taxon>
        <taxon>Rhizobium/Agrobacterium group</taxon>
        <taxon>Rhizobium</taxon>
    </lineage>
</organism>
<dbReference type="PANTHER" id="PTHR30386:SF17">
    <property type="entry name" value="ALKALINE PROTEASE SECRETION PROTEIN APRE"/>
    <property type="match status" value="1"/>
</dbReference>
<evidence type="ECO:0000313" key="13">
    <source>
        <dbReference type="EMBL" id="MBB6488513.1"/>
    </source>
</evidence>
<feature type="domain" description="AprE-like long alpha-helical hairpin" evidence="11">
    <location>
        <begin position="96"/>
        <end position="283"/>
    </location>
</feature>
<evidence type="ECO:0000256" key="5">
    <source>
        <dbReference type="ARBA" id="ARBA00022519"/>
    </source>
</evidence>
<keyword evidence="3 9" id="KW-0813">Transport</keyword>
<dbReference type="EMBL" id="JACHBG010000023">
    <property type="protein sequence ID" value="MBB6488513.1"/>
    <property type="molecule type" value="Genomic_DNA"/>
</dbReference>
<feature type="coiled-coil region" evidence="10">
    <location>
        <begin position="237"/>
        <end position="286"/>
    </location>
</feature>
<name>A0A7X0MGX2_9HYPH</name>
<evidence type="ECO:0000259" key="12">
    <source>
        <dbReference type="Pfam" id="PF26002"/>
    </source>
</evidence>
<evidence type="ECO:0000256" key="3">
    <source>
        <dbReference type="ARBA" id="ARBA00022448"/>
    </source>
</evidence>
<dbReference type="Pfam" id="PF25994">
    <property type="entry name" value="HH_AprE"/>
    <property type="match status" value="1"/>
</dbReference>
<keyword evidence="6 9" id="KW-0812">Transmembrane</keyword>
<evidence type="ECO:0000259" key="11">
    <source>
        <dbReference type="Pfam" id="PF25994"/>
    </source>
</evidence>
<keyword evidence="7 9" id="KW-1133">Transmembrane helix</keyword>
<evidence type="ECO:0000256" key="7">
    <source>
        <dbReference type="ARBA" id="ARBA00022989"/>
    </source>
</evidence>
<dbReference type="Gene3D" id="2.40.30.170">
    <property type="match status" value="1"/>
</dbReference>
<dbReference type="PROSITE" id="PS00543">
    <property type="entry name" value="HLYD_FAMILY"/>
    <property type="match status" value="1"/>
</dbReference>
<evidence type="ECO:0000256" key="2">
    <source>
        <dbReference type="ARBA" id="ARBA00009477"/>
    </source>
</evidence>
<keyword evidence="4 9" id="KW-1003">Cell membrane</keyword>
<comment type="similarity">
    <text evidence="2 9">Belongs to the membrane fusion protein (MFP) (TC 8.A.1) family.</text>
</comment>
<evidence type="ECO:0000256" key="6">
    <source>
        <dbReference type="ARBA" id="ARBA00022692"/>
    </source>
</evidence>
<proteinExistence type="inferred from homology"/>
<comment type="subcellular location">
    <subcellularLocation>
        <location evidence="1 9">Cell inner membrane</location>
        <topology evidence="1 9">Single-pass membrane protein</topology>
    </subcellularLocation>
</comment>
<evidence type="ECO:0000256" key="1">
    <source>
        <dbReference type="ARBA" id="ARBA00004377"/>
    </source>
</evidence>
<evidence type="ECO:0000256" key="4">
    <source>
        <dbReference type="ARBA" id="ARBA00022475"/>
    </source>
</evidence>
<dbReference type="PRINTS" id="PR01490">
    <property type="entry name" value="RTXTOXIND"/>
</dbReference>
<dbReference type="GO" id="GO:0005886">
    <property type="term" value="C:plasma membrane"/>
    <property type="evidence" value="ECO:0007669"/>
    <property type="project" value="UniProtKB-SubCell"/>
</dbReference>
<keyword evidence="10" id="KW-0175">Coiled coil</keyword>
<evidence type="ECO:0000313" key="14">
    <source>
        <dbReference type="Proteomes" id="UP000565576"/>
    </source>
</evidence>
<keyword evidence="5 9" id="KW-0997">Cell inner membrane</keyword>
<comment type="caution">
    <text evidence="13">The sequence shown here is derived from an EMBL/GenBank/DDBJ whole genome shotgun (WGS) entry which is preliminary data.</text>
</comment>
<dbReference type="InterPro" id="IPR058982">
    <property type="entry name" value="Beta-barrel_AprE"/>
</dbReference>
<feature type="domain" description="AprE-like beta-barrel" evidence="12">
    <location>
        <begin position="329"/>
        <end position="417"/>
    </location>
</feature>
<evidence type="ECO:0000256" key="9">
    <source>
        <dbReference type="RuleBase" id="RU365093"/>
    </source>
</evidence>
<dbReference type="NCBIfam" id="TIGR01843">
    <property type="entry name" value="type_I_hlyD"/>
    <property type="match status" value="1"/>
</dbReference>
<dbReference type="InterPro" id="IPR006144">
    <property type="entry name" value="Secretion_HlyD_CS"/>
</dbReference>
<keyword evidence="8 9" id="KW-0472">Membrane</keyword>
<protein>
    <recommendedName>
        <fullName evidence="9">Membrane fusion protein (MFP) family protein</fullName>
    </recommendedName>
</protein>
<dbReference type="RefSeq" id="WP_184710154.1">
    <property type="nucleotide sequence ID" value="NZ_JACHBG010000023.1"/>
</dbReference>
<feature type="transmembrane region" description="Helical" evidence="9">
    <location>
        <begin position="21"/>
        <end position="41"/>
    </location>
</feature>
<sequence>MMPSTTGSWREQLSLSTRAPAWAGYVAILGFGLTFGTWAAFAPISGAAVASGTIAAAGRNIQMQHLEGGMIRDIRVRDGDIVHKGDILVTLNDTAAKTQLNRLIKQWLTLTMQARRLEAERDGRGAFVATILRRLGPLDFNASEIIREERKMFTARLARFRSEQLILAQRLTQLGETKAGLVEQKIAIDKQSQVVKDELARKQGLLERGLINRSDYTELLRIDADLLGQAAAITSQQAATGSQIAEAREQIERLRSQRVEEAVTKLNEARNTLRDVEEQIAAAIGVLDRTVVHAPTDGIVVTSLYNTVGNVIAPGEKVMEILPTSKRPLVEARLKPTDIDVVRVGQPARLRFSALNARYTPEIEAVVQQVSADRLIDQATQQPYYRALLTITADLPASIPEEQLHPGMPVETFISTEDRTFFSYLMRPLLDSMRHAFVED</sequence>
<evidence type="ECO:0000256" key="8">
    <source>
        <dbReference type="ARBA" id="ARBA00023136"/>
    </source>
</evidence>
<gene>
    <name evidence="13" type="ORF">GGD46_005829</name>
</gene>
<dbReference type="InterPro" id="IPR058781">
    <property type="entry name" value="HH_AprE-like"/>
</dbReference>
<dbReference type="Proteomes" id="UP000565576">
    <property type="component" value="Unassembled WGS sequence"/>
</dbReference>
<dbReference type="Pfam" id="PF26002">
    <property type="entry name" value="Beta-barrel_AprE"/>
    <property type="match status" value="1"/>
</dbReference>
<dbReference type="GO" id="GO:0009306">
    <property type="term" value="P:protein secretion"/>
    <property type="evidence" value="ECO:0007669"/>
    <property type="project" value="InterPro"/>
</dbReference>
<dbReference type="AlphaFoldDB" id="A0A7X0MGX2"/>
<evidence type="ECO:0000256" key="10">
    <source>
        <dbReference type="SAM" id="Coils"/>
    </source>
</evidence>